<dbReference type="InterPro" id="IPR036265">
    <property type="entry name" value="HIT-like_sf"/>
</dbReference>
<dbReference type="Gene3D" id="3.30.428.10">
    <property type="entry name" value="HIT-like"/>
    <property type="match status" value="1"/>
</dbReference>
<keyword evidence="2" id="KW-0808">Transferase</keyword>
<dbReference type="RefSeq" id="WP_063909520.1">
    <property type="nucleotide sequence ID" value="NZ_JADLPS010000003.1"/>
</dbReference>
<comment type="caution">
    <text evidence="2">The sequence shown here is derived from an EMBL/GenBank/DDBJ whole genome shotgun (WGS) entry which is preliminary data.</text>
</comment>
<dbReference type="EMBL" id="JBIATK010000005">
    <property type="protein sequence ID" value="MFF4024685.1"/>
    <property type="molecule type" value="Genomic_DNA"/>
</dbReference>
<dbReference type="GO" id="GO:0008168">
    <property type="term" value="F:methyltransferase activity"/>
    <property type="evidence" value="ECO:0007669"/>
    <property type="project" value="UniProtKB-KW"/>
</dbReference>
<evidence type="ECO:0000313" key="3">
    <source>
        <dbReference type="Proteomes" id="UP001602089"/>
    </source>
</evidence>
<feature type="region of interest" description="Disordered" evidence="1">
    <location>
        <begin position="147"/>
        <end position="175"/>
    </location>
</feature>
<evidence type="ECO:0000313" key="2">
    <source>
        <dbReference type="EMBL" id="MFF4024685.1"/>
    </source>
</evidence>
<gene>
    <name evidence="2" type="ORF">ACFYY5_17755</name>
</gene>
<dbReference type="GO" id="GO:0032259">
    <property type="term" value="P:methylation"/>
    <property type="evidence" value="ECO:0007669"/>
    <property type="project" value="UniProtKB-KW"/>
</dbReference>
<keyword evidence="2" id="KW-0489">Methyltransferase</keyword>
<dbReference type="SUPFAM" id="SSF54197">
    <property type="entry name" value="HIT-like"/>
    <property type="match status" value="1"/>
</dbReference>
<protein>
    <submittedName>
        <fullName evidence="2">HIT family protein</fullName>
        <ecNumber evidence="2">2.1.1.-</ecNumber>
    </submittedName>
</protein>
<evidence type="ECO:0000256" key="1">
    <source>
        <dbReference type="SAM" id="MobiDB-lite"/>
    </source>
</evidence>
<dbReference type="EC" id="2.1.1.-" evidence="2"/>
<dbReference type="Proteomes" id="UP001602089">
    <property type="component" value="Unassembled WGS sequence"/>
</dbReference>
<proteinExistence type="predicted"/>
<keyword evidence="3" id="KW-1185">Reference proteome</keyword>
<feature type="compositionally biased region" description="Gly residues" evidence="1">
    <location>
        <begin position="165"/>
        <end position="175"/>
    </location>
</feature>
<sequence>MGSECLICDKHRGVGRLVGPVIYADDLVVVTHRPLSEGSPIPGYLFVETVRHAPTLADLNDAEGAAIGWAVRRAAVALRAELAPEFVFSAVTGRSVAHFHQHVFVRPQGTPDSVNWFGIDSWDSGPRIEESALIPLCERLSAHFGPAAEPAQSSDAGERARGHTRLGGGLPASGH</sequence>
<reference evidence="2 3" key="1">
    <citation type="submission" date="2024-10" db="EMBL/GenBank/DDBJ databases">
        <title>The Natural Products Discovery Center: Release of the First 8490 Sequenced Strains for Exploring Actinobacteria Biosynthetic Diversity.</title>
        <authorList>
            <person name="Kalkreuter E."/>
            <person name="Kautsar S.A."/>
            <person name="Yang D."/>
            <person name="Bader C.D."/>
            <person name="Teijaro C.N."/>
            <person name="Fluegel L."/>
            <person name="Davis C.M."/>
            <person name="Simpson J.R."/>
            <person name="Lauterbach L."/>
            <person name="Steele A.D."/>
            <person name="Gui C."/>
            <person name="Meng S."/>
            <person name="Li G."/>
            <person name="Viehrig K."/>
            <person name="Ye F."/>
            <person name="Su P."/>
            <person name="Kiefer A.F."/>
            <person name="Nichols A."/>
            <person name="Cepeda A.J."/>
            <person name="Yan W."/>
            <person name="Fan B."/>
            <person name="Jiang Y."/>
            <person name="Adhikari A."/>
            <person name="Zheng C.-J."/>
            <person name="Schuster L."/>
            <person name="Cowan T.M."/>
            <person name="Smanski M.J."/>
            <person name="Chevrette M.G."/>
            <person name="De Carvalho L.P.S."/>
            <person name="Shen B."/>
        </authorList>
    </citation>
    <scope>NUCLEOTIDE SEQUENCE [LARGE SCALE GENOMIC DNA]</scope>
    <source>
        <strain evidence="2 3">NPDC001867</strain>
    </source>
</reference>
<name>A0ABW6TI97_9NOCA</name>
<organism evidence="2 3">
    <name type="scientific">Nocardia elegans</name>
    <dbReference type="NCBI Taxonomy" id="300029"/>
    <lineage>
        <taxon>Bacteria</taxon>
        <taxon>Bacillati</taxon>
        <taxon>Actinomycetota</taxon>
        <taxon>Actinomycetes</taxon>
        <taxon>Mycobacteriales</taxon>
        <taxon>Nocardiaceae</taxon>
        <taxon>Nocardia</taxon>
    </lineage>
</organism>
<accession>A0ABW6TI97</accession>